<gene>
    <name evidence="1" type="ORF">ACFPTN_23515</name>
</gene>
<name>A0ABW1AYM6_9RHOO</name>
<reference evidence="2" key="1">
    <citation type="journal article" date="2019" name="Int. J. Syst. Evol. Microbiol.">
        <title>The Global Catalogue of Microorganisms (GCM) 10K type strain sequencing project: providing services to taxonomists for standard genome sequencing and annotation.</title>
        <authorList>
            <consortium name="The Broad Institute Genomics Platform"/>
            <consortium name="The Broad Institute Genome Sequencing Center for Infectious Disease"/>
            <person name="Wu L."/>
            <person name="Ma J."/>
        </authorList>
    </citation>
    <scope>NUCLEOTIDE SEQUENCE [LARGE SCALE GENOMIC DNA]</scope>
    <source>
        <strain evidence="2">SHR3</strain>
    </source>
</reference>
<comment type="caution">
    <text evidence="1">The sequence shown here is derived from an EMBL/GenBank/DDBJ whole genome shotgun (WGS) entry which is preliminary data.</text>
</comment>
<protein>
    <submittedName>
        <fullName evidence="1">Histidine phosphatase family protein</fullName>
    </submittedName>
</protein>
<accession>A0ABW1AYM6</accession>
<dbReference type="InterPro" id="IPR013078">
    <property type="entry name" value="His_Pase_superF_clade-1"/>
</dbReference>
<proteinExistence type="predicted"/>
<evidence type="ECO:0000313" key="2">
    <source>
        <dbReference type="Proteomes" id="UP001595974"/>
    </source>
</evidence>
<dbReference type="InterPro" id="IPR029033">
    <property type="entry name" value="His_PPase_superfam"/>
</dbReference>
<keyword evidence="2" id="KW-1185">Reference proteome</keyword>
<dbReference type="Pfam" id="PF00300">
    <property type="entry name" value="His_Phos_1"/>
    <property type="match status" value="1"/>
</dbReference>
<dbReference type="EMBL" id="JBHSOG010000116">
    <property type="protein sequence ID" value="MFC5772360.1"/>
    <property type="molecule type" value="Genomic_DNA"/>
</dbReference>
<dbReference type="Proteomes" id="UP001595974">
    <property type="component" value="Unassembled WGS sequence"/>
</dbReference>
<dbReference type="SUPFAM" id="SSF53254">
    <property type="entry name" value="Phosphoglycerate mutase-like"/>
    <property type="match status" value="1"/>
</dbReference>
<sequence>MNDPVQDAIPPSMFHWLAAVPDDRPVALLVRHSVRDELPRDDVGYELPLNALGVQLARSLGAAMHGRVRTLRTSPVSRCVQTAGLIGDAAGAALQIVPDRMLGDPGAYVIDRRLAGRNWLAMGSRGIMEHLAFRDDPLPGTEHPDAGARKLVRHMLQVAVDVPGLHVFVTHDILLAATAARFLGPPQGPQPWPRYLEGAFFWRDEDGLKAAYRDACRSGLSETAPPDGG</sequence>
<organism evidence="1 2">
    <name type="scientific">Thauera sinica</name>
    <dbReference type="NCBI Taxonomy" id="2665146"/>
    <lineage>
        <taxon>Bacteria</taxon>
        <taxon>Pseudomonadati</taxon>
        <taxon>Pseudomonadota</taxon>
        <taxon>Betaproteobacteria</taxon>
        <taxon>Rhodocyclales</taxon>
        <taxon>Zoogloeaceae</taxon>
        <taxon>Thauera</taxon>
    </lineage>
</organism>
<dbReference type="Gene3D" id="3.40.50.1240">
    <property type="entry name" value="Phosphoglycerate mutase-like"/>
    <property type="match status" value="1"/>
</dbReference>
<dbReference type="CDD" id="cd07040">
    <property type="entry name" value="HP"/>
    <property type="match status" value="1"/>
</dbReference>
<evidence type="ECO:0000313" key="1">
    <source>
        <dbReference type="EMBL" id="MFC5772360.1"/>
    </source>
</evidence>
<dbReference type="RefSeq" id="WP_096444866.1">
    <property type="nucleotide sequence ID" value="NZ_JBHSOG010000116.1"/>
</dbReference>